<dbReference type="InterPro" id="IPR001623">
    <property type="entry name" value="DnaJ_domain"/>
</dbReference>
<accession>A0A438K0Q3</accession>
<dbReference type="PRINTS" id="PR00625">
    <property type="entry name" value="JDOMAIN"/>
</dbReference>
<dbReference type="InterPro" id="IPR036869">
    <property type="entry name" value="J_dom_sf"/>
</dbReference>
<organism evidence="2 3">
    <name type="scientific">Vitis vinifera</name>
    <name type="common">Grape</name>
    <dbReference type="NCBI Taxonomy" id="29760"/>
    <lineage>
        <taxon>Eukaryota</taxon>
        <taxon>Viridiplantae</taxon>
        <taxon>Streptophyta</taxon>
        <taxon>Embryophyta</taxon>
        <taxon>Tracheophyta</taxon>
        <taxon>Spermatophyta</taxon>
        <taxon>Magnoliopsida</taxon>
        <taxon>eudicotyledons</taxon>
        <taxon>Gunneridae</taxon>
        <taxon>Pentapetalae</taxon>
        <taxon>rosids</taxon>
        <taxon>Vitales</taxon>
        <taxon>Vitaceae</taxon>
        <taxon>Viteae</taxon>
        <taxon>Vitis</taxon>
    </lineage>
</organism>
<feature type="domain" description="J" evidence="1">
    <location>
        <begin position="49"/>
        <end position="113"/>
    </location>
</feature>
<dbReference type="Pfam" id="PF00226">
    <property type="entry name" value="DnaJ"/>
    <property type="match status" value="1"/>
</dbReference>
<dbReference type="Gene3D" id="1.10.287.110">
    <property type="entry name" value="DnaJ domain"/>
    <property type="match status" value="1"/>
</dbReference>
<dbReference type="PROSITE" id="PS00636">
    <property type="entry name" value="DNAJ_1"/>
    <property type="match status" value="1"/>
</dbReference>
<name>A0A438K0Q3_VITVI</name>
<evidence type="ECO:0000313" key="2">
    <source>
        <dbReference type="EMBL" id="RVX14763.1"/>
    </source>
</evidence>
<sequence length="168" mass="18270">MFQSLSSSFALSSPPIHFRAGSAPSMSCSRNPCHASMQTLVEATRKPSSLYEVLRVKQTASPTEIKTAYRSLAKMYHPDASPVDSDGRNFIQIHNAYETLSDPAARAVYDLSLGSTGRRPYAYACSSGGSGVGVRTIRPGDGKLISVGRIRNAVYFVFSFLESHMRVV</sequence>
<dbReference type="AlphaFoldDB" id="A0A438K0Q3"/>
<dbReference type="OrthoDB" id="445556at2759"/>
<dbReference type="Proteomes" id="UP000288805">
    <property type="component" value="Unassembled WGS sequence"/>
</dbReference>
<proteinExistence type="predicted"/>
<dbReference type="EMBL" id="QGNW01000020">
    <property type="protein sequence ID" value="RVX14763.1"/>
    <property type="molecule type" value="Genomic_DNA"/>
</dbReference>
<evidence type="ECO:0000259" key="1">
    <source>
        <dbReference type="PROSITE" id="PS50076"/>
    </source>
</evidence>
<dbReference type="PROSITE" id="PS50076">
    <property type="entry name" value="DNAJ_2"/>
    <property type="match status" value="1"/>
</dbReference>
<reference evidence="2 3" key="1">
    <citation type="journal article" date="2018" name="PLoS Genet.">
        <title>Population sequencing reveals clonal diversity and ancestral inbreeding in the grapevine cultivar Chardonnay.</title>
        <authorList>
            <person name="Roach M.J."/>
            <person name="Johnson D.L."/>
            <person name="Bohlmann J."/>
            <person name="van Vuuren H.J."/>
            <person name="Jones S.J."/>
            <person name="Pretorius I.S."/>
            <person name="Schmidt S.A."/>
            <person name="Borneman A.R."/>
        </authorList>
    </citation>
    <scope>NUCLEOTIDE SEQUENCE [LARGE SCALE GENOMIC DNA]</scope>
    <source>
        <strain evidence="3">cv. Chardonnay</strain>
        <tissue evidence="2">Leaf</tissue>
    </source>
</reference>
<gene>
    <name evidence="2" type="primary">dnaJ_9</name>
    <name evidence="2" type="ORF">CK203_012133</name>
</gene>
<dbReference type="SMART" id="SM00271">
    <property type="entry name" value="DnaJ"/>
    <property type="match status" value="1"/>
</dbReference>
<dbReference type="CDD" id="cd06257">
    <property type="entry name" value="DnaJ"/>
    <property type="match status" value="1"/>
</dbReference>
<comment type="caution">
    <text evidence="2">The sequence shown here is derived from an EMBL/GenBank/DDBJ whole genome shotgun (WGS) entry which is preliminary data.</text>
</comment>
<evidence type="ECO:0000313" key="3">
    <source>
        <dbReference type="Proteomes" id="UP000288805"/>
    </source>
</evidence>
<dbReference type="InterPro" id="IPR018253">
    <property type="entry name" value="DnaJ_domain_CS"/>
</dbReference>
<dbReference type="PANTHER" id="PTHR45432:SF2">
    <property type="entry name" value="CHAPERONE PROTEIN DNAJ 11, CHLOROPLASTIC"/>
    <property type="match status" value="1"/>
</dbReference>
<protein>
    <submittedName>
        <fullName evidence="2">Chaperone protein DnaJ</fullName>
    </submittedName>
</protein>
<dbReference type="SUPFAM" id="SSF46565">
    <property type="entry name" value="Chaperone J-domain"/>
    <property type="match status" value="1"/>
</dbReference>
<dbReference type="PANTHER" id="PTHR45432">
    <property type="entry name" value="CHAPERONE PROTEIN DNAJ 11, CHLOROPLASTIC-LIKE"/>
    <property type="match status" value="1"/>
</dbReference>